<feature type="region of interest" description="Disordered" evidence="8">
    <location>
        <begin position="235"/>
        <end position="274"/>
    </location>
</feature>
<dbReference type="PANTHER" id="PTHR42788">
    <property type="entry name" value="TAURINE IMPORT ATP-BINDING PROTEIN-RELATED"/>
    <property type="match status" value="1"/>
</dbReference>
<evidence type="ECO:0000259" key="9">
    <source>
        <dbReference type="PROSITE" id="PS50893"/>
    </source>
</evidence>
<evidence type="ECO:0000313" key="11">
    <source>
        <dbReference type="Proteomes" id="UP000197065"/>
    </source>
</evidence>
<dbReference type="PANTHER" id="PTHR42788:SF17">
    <property type="entry name" value="ALIPHATIC SULFONATES IMPORT ATP-BINDING PROTEIN SSUB"/>
    <property type="match status" value="1"/>
</dbReference>
<dbReference type="Gene3D" id="3.40.50.300">
    <property type="entry name" value="P-loop containing nucleotide triphosphate hydrolases"/>
    <property type="match status" value="1"/>
</dbReference>
<evidence type="ECO:0000256" key="3">
    <source>
        <dbReference type="ARBA" id="ARBA00022475"/>
    </source>
</evidence>
<evidence type="ECO:0000256" key="8">
    <source>
        <dbReference type="SAM" id="MobiDB-lite"/>
    </source>
</evidence>
<keyword evidence="6" id="KW-1278">Translocase</keyword>
<dbReference type="SMART" id="SM00382">
    <property type="entry name" value="AAA"/>
    <property type="match status" value="1"/>
</dbReference>
<dbReference type="Pfam" id="PF00005">
    <property type="entry name" value="ABC_tran"/>
    <property type="match status" value="1"/>
</dbReference>
<dbReference type="GO" id="GO:0005524">
    <property type="term" value="F:ATP binding"/>
    <property type="evidence" value="ECO:0007669"/>
    <property type="project" value="UniProtKB-KW"/>
</dbReference>
<comment type="similarity">
    <text evidence="1">Belongs to the ABC transporter superfamily.</text>
</comment>
<dbReference type="EMBL" id="FYEH01000018">
    <property type="protein sequence ID" value="SNB78383.1"/>
    <property type="molecule type" value="Genomic_DNA"/>
</dbReference>
<evidence type="ECO:0000256" key="5">
    <source>
        <dbReference type="ARBA" id="ARBA00022840"/>
    </source>
</evidence>
<keyword evidence="11" id="KW-1185">Reference proteome</keyword>
<dbReference type="InterPro" id="IPR027417">
    <property type="entry name" value="P-loop_NTPase"/>
</dbReference>
<dbReference type="Proteomes" id="UP000197065">
    <property type="component" value="Unassembled WGS sequence"/>
</dbReference>
<feature type="domain" description="ABC transporter" evidence="9">
    <location>
        <begin position="12"/>
        <end position="226"/>
    </location>
</feature>
<evidence type="ECO:0000256" key="2">
    <source>
        <dbReference type="ARBA" id="ARBA00022448"/>
    </source>
</evidence>
<keyword evidence="4" id="KW-0547">Nucleotide-binding</keyword>
<proteinExistence type="inferred from homology"/>
<accession>A0A212RZZ4</accession>
<evidence type="ECO:0000256" key="7">
    <source>
        <dbReference type="ARBA" id="ARBA00023136"/>
    </source>
</evidence>
<dbReference type="PROSITE" id="PS50893">
    <property type="entry name" value="ABC_TRANSPORTER_2"/>
    <property type="match status" value="1"/>
</dbReference>
<keyword evidence="3" id="KW-1003">Cell membrane</keyword>
<name>A0A212RZZ4_9PROT</name>
<dbReference type="InterPro" id="IPR003593">
    <property type="entry name" value="AAA+_ATPase"/>
</dbReference>
<dbReference type="SUPFAM" id="SSF52540">
    <property type="entry name" value="P-loop containing nucleoside triphosphate hydrolases"/>
    <property type="match status" value="1"/>
</dbReference>
<evidence type="ECO:0000256" key="6">
    <source>
        <dbReference type="ARBA" id="ARBA00022967"/>
    </source>
</evidence>
<reference evidence="10 11" key="1">
    <citation type="submission" date="2017-06" db="EMBL/GenBank/DDBJ databases">
        <authorList>
            <person name="Kim H.J."/>
            <person name="Triplett B.A."/>
        </authorList>
    </citation>
    <scope>NUCLEOTIDE SEQUENCE [LARGE SCALE GENOMIC DNA]</scope>
    <source>
        <strain evidence="10 11">B29T1</strain>
    </source>
</reference>
<keyword evidence="2" id="KW-0813">Transport</keyword>
<dbReference type="RefSeq" id="WP_088562874.1">
    <property type="nucleotide sequence ID" value="NZ_FYEH01000018.1"/>
</dbReference>
<keyword evidence="5 10" id="KW-0067">ATP-binding</keyword>
<evidence type="ECO:0000313" key="10">
    <source>
        <dbReference type="EMBL" id="SNB78383.1"/>
    </source>
</evidence>
<organism evidence="10 11">
    <name type="scientific">Arboricoccus pini</name>
    <dbReference type="NCBI Taxonomy" id="1963835"/>
    <lineage>
        <taxon>Bacteria</taxon>
        <taxon>Pseudomonadati</taxon>
        <taxon>Pseudomonadota</taxon>
        <taxon>Alphaproteobacteria</taxon>
        <taxon>Geminicoccales</taxon>
        <taxon>Geminicoccaceae</taxon>
        <taxon>Arboricoccus</taxon>
    </lineage>
</organism>
<gene>
    <name evidence="10" type="ORF">SAMN07250955_11860</name>
</gene>
<keyword evidence="7" id="KW-0472">Membrane</keyword>
<dbReference type="InterPro" id="IPR003439">
    <property type="entry name" value="ABC_transporter-like_ATP-bd"/>
</dbReference>
<dbReference type="AlphaFoldDB" id="A0A212RZZ4"/>
<dbReference type="GO" id="GO:0016887">
    <property type="term" value="F:ATP hydrolysis activity"/>
    <property type="evidence" value="ECO:0007669"/>
    <property type="project" value="InterPro"/>
</dbReference>
<evidence type="ECO:0000256" key="1">
    <source>
        <dbReference type="ARBA" id="ARBA00005417"/>
    </source>
</evidence>
<protein>
    <submittedName>
        <fullName evidence="10">Sulfonate transport system ATP-binding protein</fullName>
    </submittedName>
</protein>
<dbReference type="InterPro" id="IPR050166">
    <property type="entry name" value="ABC_transporter_ATP-bind"/>
</dbReference>
<evidence type="ECO:0000256" key="4">
    <source>
        <dbReference type="ARBA" id="ARBA00022741"/>
    </source>
</evidence>
<dbReference type="OrthoDB" id="7336028at2"/>
<sequence length="274" mass="29616">MADLLAASRPVVDIKGLVRSFGGPNILDRLDLRIGAGDFVALLGRSGSGKSTLLRTLAGLDPVTEGDVAVPSERAVVFQEPRLLPWKRVWRNVTLGLREANAKEKALAALAEVGLKHRVDAWPLTLSGGEAQRTALARALVRHPQLLLLDEPFAALDALTRLKMQGLVGDLWRVHRPAVLLVTHDVDEALLLADRAVVLDQGRIAADVAIDLERPRRHADPRFIALRQRLLGELGVDEEGHEQQPGRRSQPAASPSAHPGDRAPRGVLQPATAA</sequence>